<dbReference type="AlphaFoldDB" id="A0A0J7MXW6"/>
<dbReference type="EMBL" id="LBMM01014243">
    <property type="protein sequence ID" value="KMQ85265.1"/>
    <property type="molecule type" value="Genomic_DNA"/>
</dbReference>
<feature type="compositionally biased region" description="Low complexity" evidence="2">
    <location>
        <begin position="69"/>
        <end position="87"/>
    </location>
</feature>
<dbReference type="SUPFAM" id="SSF57756">
    <property type="entry name" value="Retrovirus zinc finger-like domains"/>
    <property type="match status" value="1"/>
</dbReference>
<accession>A0A0J7MXW6</accession>
<dbReference type="InterPro" id="IPR036875">
    <property type="entry name" value="Znf_CCHC_sf"/>
</dbReference>
<evidence type="ECO:0000256" key="1">
    <source>
        <dbReference type="PROSITE-ProRule" id="PRU00047"/>
    </source>
</evidence>
<keyword evidence="1" id="KW-0862">Zinc</keyword>
<evidence type="ECO:0000256" key="2">
    <source>
        <dbReference type="SAM" id="MobiDB-lite"/>
    </source>
</evidence>
<evidence type="ECO:0000313" key="5">
    <source>
        <dbReference type="Proteomes" id="UP000036403"/>
    </source>
</evidence>
<dbReference type="GO" id="GO:0008270">
    <property type="term" value="F:zinc ion binding"/>
    <property type="evidence" value="ECO:0007669"/>
    <property type="project" value="UniProtKB-KW"/>
</dbReference>
<dbReference type="InterPro" id="IPR001878">
    <property type="entry name" value="Znf_CCHC"/>
</dbReference>
<feature type="compositionally biased region" description="Polar residues" evidence="2">
    <location>
        <begin position="12"/>
        <end position="21"/>
    </location>
</feature>
<feature type="region of interest" description="Disordered" evidence="2">
    <location>
        <begin position="408"/>
        <end position="495"/>
    </location>
</feature>
<dbReference type="OrthoDB" id="7554769at2759"/>
<keyword evidence="5" id="KW-1185">Reference proteome</keyword>
<dbReference type="PaxDb" id="67767-A0A0J7MXW6"/>
<keyword evidence="1" id="KW-0479">Metal-binding</keyword>
<feature type="compositionally biased region" description="Low complexity" evidence="2">
    <location>
        <begin position="430"/>
        <end position="439"/>
    </location>
</feature>
<dbReference type="SMART" id="SM00343">
    <property type="entry name" value="ZnF_C2HC"/>
    <property type="match status" value="2"/>
</dbReference>
<dbReference type="GO" id="GO:0003676">
    <property type="term" value="F:nucleic acid binding"/>
    <property type="evidence" value="ECO:0007669"/>
    <property type="project" value="InterPro"/>
</dbReference>
<protein>
    <submittedName>
        <fullName evidence="4">Gag-pol polyprotein</fullName>
    </submittedName>
</protein>
<dbReference type="Proteomes" id="UP000036403">
    <property type="component" value="Unassembled WGS sequence"/>
</dbReference>
<dbReference type="Gene3D" id="4.10.60.10">
    <property type="entry name" value="Zinc finger, CCHC-type"/>
    <property type="match status" value="1"/>
</dbReference>
<keyword evidence="1" id="KW-0863">Zinc-finger</keyword>
<gene>
    <name evidence="4" type="ORF">RF55_16280</name>
</gene>
<organism evidence="4 5">
    <name type="scientific">Lasius niger</name>
    <name type="common">Black garden ant</name>
    <dbReference type="NCBI Taxonomy" id="67767"/>
    <lineage>
        <taxon>Eukaryota</taxon>
        <taxon>Metazoa</taxon>
        <taxon>Ecdysozoa</taxon>
        <taxon>Arthropoda</taxon>
        <taxon>Hexapoda</taxon>
        <taxon>Insecta</taxon>
        <taxon>Pterygota</taxon>
        <taxon>Neoptera</taxon>
        <taxon>Endopterygota</taxon>
        <taxon>Hymenoptera</taxon>
        <taxon>Apocrita</taxon>
        <taxon>Aculeata</taxon>
        <taxon>Formicoidea</taxon>
        <taxon>Formicidae</taxon>
        <taxon>Formicinae</taxon>
        <taxon>Lasius</taxon>
        <taxon>Lasius</taxon>
    </lineage>
</organism>
<evidence type="ECO:0000259" key="3">
    <source>
        <dbReference type="PROSITE" id="PS50158"/>
    </source>
</evidence>
<sequence>MEGEVGGKQGAAATQRQSSPSDQRKGKGEREGERGEPKRNHPQPANPDKPRVATKASKKKEEKKKKEPAAAAGKKQQQQLQQATRKAVAAASTKQQQQQQQPTDPKAATSPGTQQESWATAVGKKAKRAGKKAEQAVVALAKVAAKNGEKGKAPVVPNVDQRARKKPKTAVVTVSCPPGRYEETMKEARAKLNLNSLGITGVRIKRAITGALIFEIPGKESAKLADTLATNLRKVFVGRKEVRVKRPTKMAELRLRGLEDSITPQEIATAVAINGGCEPEEVKVGDIQMSPNGISTVWVRCPLYAANKVVAADRIQMGWIGWTLVAAQLLDNRPLQCFKCLEGGHVRKRCPNNVDRSRLCYRCGAEGHEAKSCREAHCIVCKAKNLPANHRSGGKACPSIKKGMRGLALNRMTKSQPTPPVAVREETRRPASSAAGRASTPIPTQERRKAEEEVYPPAAGGNKRRRLREDVGKTDFASDIEAEREKGPESDQDDL</sequence>
<feature type="domain" description="CCHC-type" evidence="3">
    <location>
        <begin position="337"/>
        <end position="352"/>
    </location>
</feature>
<feature type="domain" description="CCHC-type" evidence="3">
    <location>
        <begin position="360"/>
        <end position="375"/>
    </location>
</feature>
<feature type="region of interest" description="Disordered" evidence="2">
    <location>
        <begin position="1"/>
        <end position="126"/>
    </location>
</feature>
<dbReference type="PROSITE" id="PS50158">
    <property type="entry name" value="ZF_CCHC"/>
    <property type="match status" value="2"/>
</dbReference>
<comment type="caution">
    <text evidence="4">The sequence shown here is derived from an EMBL/GenBank/DDBJ whole genome shotgun (WGS) entry which is preliminary data.</text>
</comment>
<evidence type="ECO:0000313" key="4">
    <source>
        <dbReference type="EMBL" id="KMQ85265.1"/>
    </source>
</evidence>
<feature type="compositionally biased region" description="Basic and acidic residues" evidence="2">
    <location>
        <begin position="22"/>
        <end position="39"/>
    </location>
</feature>
<proteinExistence type="predicted"/>
<reference evidence="4 5" key="1">
    <citation type="submission" date="2015-04" db="EMBL/GenBank/DDBJ databases">
        <title>Lasius niger genome sequencing.</title>
        <authorList>
            <person name="Konorov E.A."/>
            <person name="Nikitin M.A."/>
            <person name="Kirill M.V."/>
            <person name="Chang P."/>
        </authorList>
    </citation>
    <scope>NUCLEOTIDE SEQUENCE [LARGE SCALE GENOMIC DNA]</scope>
    <source>
        <tissue evidence="4">Whole</tissue>
    </source>
</reference>
<name>A0A0J7MXW6_LASNI</name>